<dbReference type="Pfam" id="PF01148">
    <property type="entry name" value="CTP_transf_1"/>
    <property type="match status" value="1"/>
</dbReference>
<keyword evidence="13 24" id="KW-1133">Transmembrane helix</keyword>
<comment type="pathway">
    <text evidence="3">Phospholipid metabolism; CDP-diacylglycerol biosynthesis; CDP-diacylglycerol from sn-glycerol 3-phosphate: step 3/3.</text>
</comment>
<keyword evidence="12 25" id="KW-0548">Nucleotidyltransferase</keyword>
<keyword evidence="9" id="KW-0444">Lipid biosynthesis</keyword>
<evidence type="ECO:0000256" key="8">
    <source>
        <dbReference type="ARBA" id="ARBA00022475"/>
    </source>
</evidence>
<sequence>MKQRVITGVLGAAGFLFLLWMGGWWYTGLVGLLATVGYAEYCRMNRVKWNSLQAAIGFMVVWLLFLSGLFSAVAHPYAGVFHSPENILIGLILYFLLTVWTKNRVNIHETAYLLVGALYIGFGFTFMMQFIWRPDGWAWTLLVLLITWTNDSGAYFVGKQYGRRRLWPAISPNKTVEGSIGGIIFSVLMGVAAGWILPIDAKPLALLGISLLVAVTGQLGDLVESAWKRTTGVKDSGMLLPGHGGVLDRFDSLLFSLIVLKVCHLI</sequence>
<evidence type="ECO:0000256" key="4">
    <source>
        <dbReference type="ARBA" id="ARBA00005189"/>
    </source>
</evidence>
<dbReference type="PANTHER" id="PTHR46382">
    <property type="entry name" value="PHOSPHATIDATE CYTIDYLYLTRANSFERASE"/>
    <property type="match status" value="1"/>
</dbReference>
<evidence type="ECO:0000256" key="24">
    <source>
        <dbReference type="SAM" id="Phobius"/>
    </source>
</evidence>
<evidence type="ECO:0000256" key="15">
    <source>
        <dbReference type="ARBA" id="ARBA00023136"/>
    </source>
</evidence>
<evidence type="ECO:0000256" key="16">
    <source>
        <dbReference type="ARBA" id="ARBA00023209"/>
    </source>
</evidence>
<feature type="transmembrane region" description="Helical" evidence="24">
    <location>
        <begin position="137"/>
        <end position="157"/>
    </location>
</feature>
<comment type="similarity">
    <text evidence="5">Belongs to the CDS family.</text>
</comment>
<evidence type="ECO:0000256" key="5">
    <source>
        <dbReference type="ARBA" id="ARBA00010185"/>
    </source>
</evidence>
<keyword evidence="10" id="KW-0808">Transferase</keyword>
<evidence type="ECO:0000313" key="26">
    <source>
        <dbReference type="Proteomes" id="UP000677436"/>
    </source>
</evidence>
<organism evidence="25 26">
    <name type="scientific">Polycladomyces abyssicola</name>
    <dbReference type="NCBI Taxonomy" id="1125966"/>
    <lineage>
        <taxon>Bacteria</taxon>
        <taxon>Bacillati</taxon>
        <taxon>Bacillota</taxon>
        <taxon>Bacilli</taxon>
        <taxon>Bacillales</taxon>
        <taxon>Thermoactinomycetaceae</taxon>
        <taxon>Polycladomyces</taxon>
    </lineage>
</organism>
<keyword evidence="14" id="KW-0443">Lipid metabolism</keyword>
<gene>
    <name evidence="25" type="primary">cdsA</name>
    <name evidence="25" type="ORF">JIR001_18560</name>
</gene>
<dbReference type="GO" id="GO:0005886">
    <property type="term" value="C:plasma membrane"/>
    <property type="evidence" value="ECO:0007669"/>
    <property type="project" value="UniProtKB-SubCell"/>
</dbReference>
<evidence type="ECO:0000256" key="12">
    <source>
        <dbReference type="ARBA" id="ARBA00022695"/>
    </source>
</evidence>
<dbReference type="GO" id="GO:0004605">
    <property type="term" value="F:phosphatidate cytidylyltransferase activity"/>
    <property type="evidence" value="ECO:0007669"/>
    <property type="project" value="UniProtKB-EC"/>
</dbReference>
<evidence type="ECO:0000256" key="1">
    <source>
        <dbReference type="ARBA" id="ARBA00001698"/>
    </source>
</evidence>
<evidence type="ECO:0000256" key="10">
    <source>
        <dbReference type="ARBA" id="ARBA00022679"/>
    </source>
</evidence>
<evidence type="ECO:0000256" key="9">
    <source>
        <dbReference type="ARBA" id="ARBA00022516"/>
    </source>
</evidence>
<evidence type="ECO:0000256" key="17">
    <source>
        <dbReference type="ARBA" id="ARBA00023264"/>
    </source>
</evidence>
<evidence type="ECO:0000256" key="22">
    <source>
        <dbReference type="ARBA" id="ARBA00032743"/>
    </source>
</evidence>
<evidence type="ECO:0000256" key="2">
    <source>
        <dbReference type="ARBA" id="ARBA00004651"/>
    </source>
</evidence>
<keyword evidence="17" id="KW-1208">Phospholipid metabolism</keyword>
<comment type="subcellular location">
    <subcellularLocation>
        <location evidence="2">Cell membrane</location>
        <topology evidence="2">Multi-pass membrane protein</topology>
    </subcellularLocation>
</comment>
<feature type="transmembrane region" description="Helical" evidence="24">
    <location>
        <begin position="12"/>
        <end position="39"/>
    </location>
</feature>
<keyword evidence="15 24" id="KW-0472">Membrane</keyword>
<feature type="transmembrane region" description="Helical" evidence="24">
    <location>
        <begin position="178"/>
        <end position="197"/>
    </location>
</feature>
<keyword evidence="16" id="KW-0594">Phospholipid biosynthesis</keyword>
<dbReference type="PANTHER" id="PTHR46382:SF1">
    <property type="entry name" value="PHOSPHATIDATE CYTIDYLYLTRANSFERASE"/>
    <property type="match status" value="1"/>
</dbReference>
<comment type="pathway">
    <text evidence="4">Lipid metabolism.</text>
</comment>
<reference evidence="25" key="1">
    <citation type="journal article" date="2013" name="Int. J. Syst. Evol. Microbiol.">
        <title>Polycladomyces abyssicola gen. nov., sp. nov., a thermophilic filamentous bacterium isolated from hemipelagic sediment.</title>
        <authorList>
            <person name="Tsubouchi T."/>
            <person name="Shimane Y."/>
            <person name="Mori K."/>
            <person name="Usui K."/>
            <person name="Hiraki T."/>
            <person name="Tame A."/>
            <person name="Uematsu K."/>
            <person name="Maruyama T."/>
            <person name="Hatada Y."/>
        </authorList>
    </citation>
    <scope>NUCLEOTIDE SEQUENCE</scope>
    <source>
        <strain evidence="25">JIR-001</strain>
    </source>
</reference>
<dbReference type="Proteomes" id="UP000677436">
    <property type="component" value="Chromosome"/>
</dbReference>
<evidence type="ECO:0000256" key="19">
    <source>
        <dbReference type="ARBA" id="ARBA00031825"/>
    </source>
</evidence>
<evidence type="ECO:0000256" key="13">
    <source>
        <dbReference type="ARBA" id="ARBA00022989"/>
    </source>
</evidence>
<dbReference type="EMBL" id="AP024601">
    <property type="protein sequence ID" value="BCU82073.1"/>
    <property type="molecule type" value="Genomic_DNA"/>
</dbReference>
<comment type="catalytic activity">
    <reaction evidence="1">
        <text>a 1,2-diacyl-sn-glycero-3-phosphate + CTP + H(+) = a CDP-1,2-diacyl-sn-glycerol + diphosphate</text>
        <dbReference type="Rhea" id="RHEA:16229"/>
        <dbReference type="ChEBI" id="CHEBI:15378"/>
        <dbReference type="ChEBI" id="CHEBI:33019"/>
        <dbReference type="ChEBI" id="CHEBI:37563"/>
        <dbReference type="ChEBI" id="CHEBI:58332"/>
        <dbReference type="ChEBI" id="CHEBI:58608"/>
        <dbReference type="EC" id="2.7.7.41"/>
    </reaction>
</comment>
<evidence type="ECO:0000256" key="7">
    <source>
        <dbReference type="ARBA" id="ARBA00019373"/>
    </source>
</evidence>
<keyword evidence="26" id="KW-1185">Reference proteome</keyword>
<reference evidence="25" key="2">
    <citation type="journal article" date="2021" name="Microbiol. Resour. Announc.">
        <title>Complete Genome Sequence of Polycladomyces abyssicola JIR-001T, Isolated from Hemipelagic Sediment in Deep Seawater.</title>
        <authorList>
            <person name="Tsubouchi T."/>
            <person name="Kaneko Y."/>
        </authorList>
    </citation>
    <scope>NUCLEOTIDE SEQUENCE</scope>
    <source>
        <strain evidence="25">JIR-001</strain>
    </source>
</reference>
<protein>
    <recommendedName>
        <fullName evidence="7">Phosphatidate cytidylyltransferase</fullName>
        <ecNumber evidence="6">2.7.7.41</ecNumber>
    </recommendedName>
    <alternativeName>
        <fullName evidence="20">CDP-DAG synthase</fullName>
    </alternativeName>
    <alternativeName>
        <fullName evidence="22">CDP-DG synthase</fullName>
    </alternativeName>
    <alternativeName>
        <fullName evidence="18">CDP-diacylglycerol synthase</fullName>
    </alternativeName>
    <alternativeName>
        <fullName evidence="21">CDP-diglyceride pyrophosphorylase</fullName>
    </alternativeName>
    <alternativeName>
        <fullName evidence="23">CDP-diglyceride synthase</fullName>
    </alternativeName>
    <alternativeName>
        <fullName evidence="19">CTP:phosphatidate cytidylyltransferase</fullName>
    </alternativeName>
</protein>
<name>A0A8D5UH45_9BACL</name>
<dbReference type="AlphaFoldDB" id="A0A8D5UH45"/>
<feature type="transmembrane region" description="Helical" evidence="24">
    <location>
        <begin position="112"/>
        <end position="131"/>
    </location>
</feature>
<dbReference type="KEGG" id="pabs:JIR001_18560"/>
<feature type="transmembrane region" description="Helical" evidence="24">
    <location>
        <begin position="80"/>
        <end position="100"/>
    </location>
</feature>
<keyword evidence="8" id="KW-1003">Cell membrane</keyword>
<keyword evidence="11 24" id="KW-0812">Transmembrane</keyword>
<evidence type="ECO:0000256" key="11">
    <source>
        <dbReference type="ARBA" id="ARBA00022692"/>
    </source>
</evidence>
<evidence type="ECO:0000313" key="25">
    <source>
        <dbReference type="EMBL" id="BCU82073.1"/>
    </source>
</evidence>
<evidence type="ECO:0000256" key="23">
    <source>
        <dbReference type="ARBA" id="ARBA00033406"/>
    </source>
</evidence>
<dbReference type="EC" id="2.7.7.41" evidence="6"/>
<accession>A0A8D5UH45</accession>
<proteinExistence type="inferred from homology"/>
<evidence type="ECO:0000256" key="6">
    <source>
        <dbReference type="ARBA" id="ARBA00012487"/>
    </source>
</evidence>
<evidence type="ECO:0000256" key="3">
    <source>
        <dbReference type="ARBA" id="ARBA00005119"/>
    </source>
</evidence>
<evidence type="ECO:0000256" key="18">
    <source>
        <dbReference type="ARBA" id="ARBA00029893"/>
    </source>
</evidence>
<dbReference type="RefSeq" id="WP_212772459.1">
    <property type="nucleotide sequence ID" value="NZ_AP024601.1"/>
</dbReference>
<feature type="transmembrane region" description="Helical" evidence="24">
    <location>
        <begin position="51"/>
        <end position="74"/>
    </location>
</feature>
<evidence type="ECO:0000256" key="20">
    <source>
        <dbReference type="ARBA" id="ARBA00032253"/>
    </source>
</evidence>
<evidence type="ECO:0000256" key="21">
    <source>
        <dbReference type="ARBA" id="ARBA00032396"/>
    </source>
</evidence>
<evidence type="ECO:0000256" key="14">
    <source>
        <dbReference type="ARBA" id="ARBA00023098"/>
    </source>
</evidence>
<dbReference type="GO" id="GO:0016024">
    <property type="term" value="P:CDP-diacylglycerol biosynthetic process"/>
    <property type="evidence" value="ECO:0007669"/>
    <property type="project" value="TreeGrafter"/>
</dbReference>